<sequence length="249" mass="29383">MLKIFKKGFCFVLLNLICVNSVSSQITRVTYKSSVYDRDVNLTKSTEEKKKGQSDKQIGLLKEFMKNQEDTEFELLYNKRESLYQKVEKLSIGEDSKLSKILDNNKYYKNLEKQIKFYQRDKPELYNVIVPFDEYKWEITNEMKMVDGYKCYKATTTYEDIYNPHNDRKLVFTPIVWFTPDIPASFGPKGLDGLPGLVLEASINGKKYLYVSKIEFEYNKVKEIERPKRGKDITKEELEAKILENYKKN</sequence>
<accession>A0A9X1KRJ4</accession>
<dbReference type="NCBIfam" id="TIGR01200">
    <property type="entry name" value="GLPGLI"/>
    <property type="match status" value="1"/>
</dbReference>
<reference evidence="1 2" key="1">
    <citation type="journal article" date="2023" name="Antonie Van Leeuwenhoek">
        <title>Flavobacterium potami sp. nov., a multi-metal resistance genes harbouring bacterium isolated from shallow river silt.</title>
        <authorList>
            <person name="Li S."/>
            <person name="Mao S."/>
            <person name="Mu W."/>
            <person name="Guo B."/>
            <person name="Li C."/>
            <person name="Zhu Q."/>
            <person name="Hou X."/>
            <person name="Zhao Y."/>
            <person name="Wei S."/>
            <person name="Liu H."/>
            <person name="Liu A."/>
        </authorList>
    </citation>
    <scope>NUCLEOTIDE SEQUENCE [LARGE SCALE GENOMIC DNA]</scope>
    <source>
        <strain evidence="1 2">17A</strain>
    </source>
</reference>
<organism evidence="1 2">
    <name type="scientific">Flavobacterium potami</name>
    <dbReference type="NCBI Taxonomy" id="2872310"/>
    <lineage>
        <taxon>Bacteria</taxon>
        <taxon>Pseudomonadati</taxon>
        <taxon>Bacteroidota</taxon>
        <taxon>Flavobacteriia</taxon>
        <taxon>Flavobacteriales</taxon>
        <taxon>Flavobacteriaceae</taxon>
        <taxon>Flavobacterium</taxon>
    </lineage>
</organism>
<proteinExistence type="predicted"/>
<evidence type="ECO:0000313" key="2">
    <source>
        <dbReference type="Proteomes" id="UP001139366"/>
    </source>
</evidence>
<name>A0A9X1KRJ4_9FLAO</name>
<gene>
    <name evidence="1" type="ORF">K6T82_15170</name>
</gene>
<protein>
    <submittedName>
        <fullName evidence="1">GLPGLI family protein</fullName>
    </submittedName>
</protein>
<dbReference type="AlphaFoldDB" id="A0A9X1KRJ4"/>
<dbReference type="EMBL" id="JAINUY010000005">
    <property type="protein sequence ID" value="MBZ4036112.1"/>
    <property type="molecule type" value="Genomic_DNA"/>
</dbReference>
<dbReference type="InterPro" id="IPR005901">
    <property type="entry name" value="GLPGLI"/>
</dbReference>
<evidence type="ECO:0000313" key="1">
    <source>
        <dbReference type="EMBL" id="MBZ4036112.1"/>
    </source>
</evidence>
<dbReference type="RefSeq" id="WP_223707227.1">
    <property type="nucleotide sequence ID" value="NZ_JAINUY010000005.1"/>
</dbReference>
<comment type="caution">
    <text evidence="1">The sequence shown here is derived from an EMBL/GenBank/DDBJ whole genome shotgun (WGS) entry which is preliminary data.</text>
</comment>
<dbReference type="Proteomes" id="UP001139366">
    <property type="component" value="Unassembled WGS sequence"/>
</dbReference>
<keyword evidence="2" id="KW-1185">Reference proteome</keyword>
<dbReference type="Pfam" id="PF09697">
    <property type="entry name" value="Porph_ging"/>
    <property type="match status" value="1"/>
</dbReference>